<dbReference type="Gene3D" id="3.30.70.1150">
    <property type="entry name" value="ACT-like. Chain A, domain 2"/>
    <property type="match status" value="1"/>
</dbReference>
<evidence type="ECO:0000313" key="1">
    <source>
        <dbReference type="EMBL" id="OFI07779.1"/>
    </source>
</evidence>
<keyword evidence="2" id="KW-1185">Reference proteome</keyword>
<dbReference type="EMBL" id="LZFO01000001">
    <property type="protein sequence ID" value="OFI07779.1"/>
    <property type="molecule type" value="Genomic_DNA"/>
</dbReference>
<dbReference type="InterPro" id="IPR027271">
    <property type="entry name" value="Acetolactate_synth/TF_NikR_C"/>
</dbReference>
<dbReference type="STRING" id="1121290.CLAOCE_01270"/>
<dbReference type="RefSeq" id="WP_070109109.1">
    <property type="nucleotide sequence ID" value="NZ_LZFO01000001.1"/>
</dbReference>
<dbReference type="Proteomes" id="UP000175744">
    <property type="component" value="Unassembled WGS sequence"/>
</dbReference>
<sequence length="82" mass="9234">MNTIIMALTIEPRNAHAVDVQDVLTKHGCIIKTRLGLHEADQNMCSQKGLIILQLHGDIEKVEELKKDLEIIEGVKVNYMVL</sequence>
<dbReference type="PATRIC" id="fig|1121290.3.peg.127"/>
<protein>
    <recommendedName>
        <fullName evidence="3">Iron-only hydrogenase system regulator</fullName>
    </recommendedName>
</protein>
<reference evidence="1 2" key="1">
    <citation type="submission" date="2016-06" db="EMBL/GenBank/DDBJ databases">
        <title>Genome sequence of Clostridium acetireducens DSM 10703.</title>
        <authorList>
            <person name="Poehlein A."/>
            <person name="Fluechter S."/>
            <person name="Duerre P."/>
            <person name="Daniel R."/>
        </authorList>
    </citation>
    <scope>NUCLEOTIDE SEQUENCE [LARGE SCALE GENOMIC DNA]</scope>
    <source>
        <strain evidence="1 2">DSM 10703</strain>
    </source>
</reference>
<evidence type="ECO:0000313" key="2">
    <source>
        <dbReference type="Proteomes" id="UP000175744"/>
    </source>
</evidence>
<dbReference type="InterPro" id="IPR045865">
    <property type="entry name" value="ACT-like_dom_sf"/>
</dbReference>
<proteinExistence type="predicted"/>
<organism evidence="1 2">
    <name type="scientific">Clostridium acetireducens DSM 10703</name>
    <dbReference type="NCBI Taxonomy" id="1121290"/>
    <lineage>
        <taxon>Bacteria</taxon>
        <taxon>Bacillati</taxon>
        <taxon>Bacillota</taxon>
        <taxon>Clostridia</taxon>
        <taxon>Eubacteriales</taxon>
        <taxon>Clostridiaceae</taxon>
        <taxon>Clostridium</taxon>
    </lineage>
</organism>
<evidence type="ECO:0008006" key="3">
    <source>
        <dbReference type="Google" id="ProtNLM"/>
    </source>
</evidence>
<accession>A0A1E8F2E7</accession>
<gene>
    <name evidence="1" type="ORF">CLOACE_01270</name>
</gene>
<dbReference type="SUPFAM" id="SSF55021">
    <property type="entry name" value="ACT-like"/>
    <property type="match status" value="1"/>
</dbReference>
<name>A0A1E8F2E7_9CLOT</name>
<comment type="caution">
    <text evidence="1">The sequence shown here is derived from an EMBL/GenBank/DDBJ whole genome shotgun (WGS) entry which is preliminary data.</text>
</comment>
<dbReference type="OrthoDB" id="1121298at2"/>
<dbReference type="AlphaFoldDB" id="A0A1E8F2E7"/>